<organism evidence="1 2">
    <name type="scientific">Symbiodinium natans</name>
    <dbReference type="NCBI Taxonomy" id="878477"/>
    <lineage>
        <taxon>Eukaryota</taxon>
        <taxon>Sar</taxon>
        <taxon>Alveolata</taxon>
        <taxon>Dinophyceae</taxon>
        <taxon>Suessiales</taxon>
        <taxon>Symbiodiniaceae</taxon>
        <taxon>Symbiodinium</taxon>
    </lineage>
</organism>
<comment type="caution">
    <text evidence="1">The sequence shown here is derived from an EMBL/GenBank/DDBJ whole genome shotgun (WGS) entry which is preliminary data.</text>
</comment>
<reference evidence="1" key="1">
    <citation type="submission" date="2021-02" db="EMBL/GenBank/DDBJ databases">
        <authorList>
            <person name="Dougan E. K."/>
            <person name="Rhodes N."/>
            <person name="Thang M."/>
            <person name="Chan C."/>
        </authorList>
    </citation>
    <scope>NUCLEOTIDE SEQUENCE</scope>
</reference>
<sequence>MAFVAQFAEIEDKSCPLLSCCCWGLSCTSCDDPCCLDKHKCCCCSGGCTSGEDCVGQKGCMTGFSKTCCCVQSGSLNNMAVGCCDIFVLGRPYGEGRLVEDPETAFMQQVCWCFYCLCIGWGCGPSSPFCFNDSKCLCIEEKDTTDEWWTHEGMCHSNSKAVCLVTRSNFPPSRRIGCGACGRSAVIGLSLYPYEWWA</sequence>
<evidence type="ECO:0000313" key="2">
    <source>
        <dbReference type="Proteomes" id="UP000604046"/>
    </source>
</evidence>
<proteinExistence type="predicted"/>
<name>A0A812LHP9_9DINO</name>
<accession>A0A812LHP9</accession>
<dbReference type="EMBL" id="CAJNDS010001024">
    <property type="protein sequence ID" value="CAE7244415.1"/>
    <property type="molecule type" value="Genomic_DNA"/>
</dbReference>
<gene>
    <name evidence="1" type="ORF">SNAT2548_LOCUS11428</name>
</gene>
<dbReference type="Proteomes" id="UP000604046">
    <property type="component" value="Unassembled WGS sequence"/>
</dbReference>
<evidence type="ECO:0000313" key="1">
    <source>
        <dbReference type="EMBL" id="CAE7244415.1"/>
    </source>
</evidence>
<dbReference type="OrthoDB" id="436340at2759"/>
<dbReference type="AlphaFoldDB" id="A0A812LHP9"/>
<protein>
    <submittedName>
        <fullName evidence="1">Uncharacterized protein</fullName>
    </submittedName>
</protein>
<keyword evidence="2" id="KW-1185">Reference proteome</keyword>